<evidence type="ECO:0000259" key="2">
    <source>
        <dbReference type="Pfam" id="PF00857"/>
    </source>
</evidence>
<evidence type="ECO:0000313" key="4">
    <source>
        <dbReference type="Proteomes" id="UP001500804"/>
    </source>
</evidence>
<feature type="region of interest" description="Disordered" evidence="1">
    <location>
        <begin position="1"/>
        <end position="24"/>
    </location>
</feature>
<comment type="caution">
    <text evidence="3">The sequence shown here is derived from an EMBL/GenBank/DDBJ whole genome shotgun (WGS) entry which is preliminary data.</text>
</comment>
<name>A0ABP9NF22_9PSEU</name>
<dbReference type="InterPro" id="IPR036380">
    <property type="entry name" value="Isochorismatase-like_sf"/>
</dbReference>
<dbReference type="Pfam" id="PF00857">
    <property type="entry name" value="Isochorismatase"/>
    <property type="match status" value="1"/>
</dbReference>
<dbReference type="Proteomes" id="UP001500804">
    <property type="component" value="Unassembled WGS sequence"/>
</dbReference>
<dbReference type="Gene3D" id="3.40.50.850">
    <property type="entry name" value="Isochorismatase-like"/>
    <property type="match status" value="1"/>
</dbReference>
<feature type="domain" description="Isochorismatase-like" evidence="2">
    <location>
        <begin position="12"/>
        <end position="57"/>
    </location>
</feature>
<evidence type="ECO:0000313" key="3">
    <source>
        <dbReference type="EMBL" id="GAA5115038.1"/>
    </source>
</evidence>
<accession>A0ABP9NF22</accession>
<gene>
    <name evidence="3" type="ORF">GCM10023320_13180</name>
</gene>
<dbReference type="InterPro" id="IPR000868">
    <property type="entry name" value="Isochorismatase-like_dom"/>
</dbReference>
<sequence>MRLRARCGNTPSTNEPTARSGHQRDFEISVATDCTAAADGFHEPALAGMAAIFATVGPWTTLLPSA</sequence>
<reference evidence="4" key="1">
    <citation type="journal article" date="2019" name="Int. J. Syst. Evol. Microbiol.">
        <title>The Global Catalogue of Microorganisms (GCM) 10K type strain sequencing project: providing services to taxonomists for standard genome sequencing and annotation.</title>
        <authorList>
            <consortium name="The Broad Institute Genomics Platform"/>
            <consortium name="The Broad Institute Genome Sequencing Center for Infectious Disease"/>
            <person name="Wu L."/>
            <person name="Ma J."/>
        </authorList>
    </citation>
    <scope>NUCLEOTIDE SEQUENCE [LARGE SCALE GENOMIC DNA]</scope>
    <source>
        <strain evidence="4">JCM 18302</strain>
    </source>
</reference>
<keyword evidence="4" id="KW-1185">Reference proteome</keyword>
<evidence type="ECO:0000256" key="1">
    <source>
        <dbReference type="SAM" id="MobiDB-lite"/>
    </source>
</evidence>
<organism evidence="3 4">
    <name type="scientific">Pseudonocardia adelaidensis</name>
    <dbReference type="NCBI Taxonomy" id="648754"/>
    <lineage>
        <taxon>Bacteria</taxon>
        <taxon>Bacillati</taxon>
        <taxon>Actinomycetota</taxon>
        <taxon>Actinomycetes</taxon>
        <taxon>Pseudonocardiales</taxon>
        <taxon>Pseudonocardiaceae</taxon>
        <taxon>Pseudonocardia</taxon>
    </lineage>
</organism>
<dbReference type="RefSeq" id="WP_345603894.1">
    <property type="nucleotide sequence ID" value="NZ_BAABJO010000004.1"/>
</dbReference>
<protein>
    <recommendedName>
        <fullName evidence="2">Isochorismatase-like domain-containing protein</fullName>
    </recommendedName>
</protein>
<dbReference type="SUPFAM" id="SSF52499">
    <property type="entry name" value="Isochorismatase-like hydrolases"/>
    <property type="match status" value="1"/>
</dbReference>
<dbReference type="EMBL" id="BAABJO010000004">
    <property type="protein sequence ID" value="GAA5115038.1"/>
    <property type="molecule type" value="Genomic_DNA"/>
</dbReference>
<proteinExistence type="predicted"/>